<dbReference type="GO" id="GO:0045717">
    <property type="term" value="P:negative regulation of fatty acid biosynthetic process"/>
    <property type="evidence" value="ECO:0007669"/>
    <property type="project" value="UniProtKB-ARBA"/>
</dbReference>
<evidence type="ECO:0000256" key="1">
    <source>
        <dbReference type="ARBA" id="ARBA00012513"/>
    </source>
</evidence>
<evidence type="ECO:0000256" key="3">
    <source>
        <dbReference type="ARBA" id="ARBA00022679"/>
    </source>
</evidence>
<evidence type="ECO:0000256" key="7">
    <source>
        <dbReference type="ARBA" id="ARBA00047899"/>
    </source>
</evidence>
<dbReference type="Pfam" id="PF00069">
    <property type="entry name" value="Pkinase"/>
    <property type="match status" value="1"/>
</dbReference>
<evidence type="ECO:0000256" key="4">
    <source>
        <dbReference type="ARBA" id="ARBA00022741"/>
    </source>
</evidence>
<keyword evidence="10" id="KW-0812">Transmembrane</keyword>
<keyword evidence="10" id="KW-1133">Transmembrane helix</keyword>
<dbReference type="Proteomes" id="UP000198551">
    <property type="component" value="Unassembled WGS sequence"/>
</dbReference>
<feature type="domain" description="Protein kinase" evidence="11">
    <location>
        <begin position="61"/>
        <end position="320"/>
    </location>
</feature>
<protein>
    <recommendedName>
        <fullName evidence="1">non-specific serine/threonine protein kinase</fullName>
        <ecNumber evidence="1">2.7.11.1</ecNumber>
    </recommendedName>
</protein>
<sequence length="512" mass="52696">MRHFLADRTGPVTISRSAFRLPAPVRTARPGRTRIRGKILRARCGYGMGVLSSDVVLSGRYRLDDRVATGGMGDVWRATDLVLGRQVAVKVLLPALVSDPDFIARFRAEARIMASLRHPGVVQVFDCGEDDLPGGGRADYLVMEFVAGEPLSRRIEDAGSLEVAETMSIVAQVAQALHAAHGRGIVHRDVKPSNLLVQDDGTVVLVDFGVARSTNVTSITSTNAVPGTALYMAPEQAAGRPVSGATDVYALGAVAYCCLTGSPPFTGDNPLQVAVRHLDDEPPELPAEIPASVRELVSRALAKDPADRYPSAAAMADAARAVRADSPTATVALRGAAGPARSRDDQPAVRPGAAVATSRRRGRRGTLVGALGAVLVAMGALGALVAAASDTAEPATKIDKTAPAVVPSDQAAEPVADEPSADDEYTFRSAGPDSRPSATPSVTPSSSPTPSAAQPSPPDEPAPTDEPTSTPPSTPPTTDPTTPPAPDPTTADPDPGTGGGGGDTGGEPATQR</sequence>
<dbReference type="GO" id="GO:0005524">
    <property type="term" value="F:ATP binding"/>
    <property type="evidence" value="ECO:0007669"/>
    <property type="project" value="UniProtKB-KW"/>
</dbReference>
<dbReference type="Gene3D" id="3.30.200.20">
    <property type="entry name" value="Phosphorylase Kinase, domain 1"/>
    <property type="match status" value="1"/>
</dbReference>
<feature type="compositionally biased region" description="Acidic residues" evidence="9">
    <location>
        <begin position="415"/>
        <end position="424"/>
    </location>
</feature>
<organism evidence="12 13">
    <name type="scientific">Micromonospora marina</name>
    <dbReference type="NCBI Taxonomy" id="307120"/>
    <lineage>
        <taxon>Bacteria</taxon>
        <taxon>Bacillati</taxon>
        <taxon>Actinomycetota</taxon>
        <taxon>Actinomycetes</taxon>
        <taxon>Micromonosporales</taxon>
        <taxon>Micromonosporaceae</taxon>
        <taxon>Micromonospora</taxon>
    </lineage>
</organism>
<keyword evidence="4" id="KW-0547">Nucleotide-binding</keyword>
<name>A0A1C4WBD2_9ACTN</name>
<dbReference type="FunFam" id="1.10.510.10:FF:000021">
    <property type="entry name" value="Serine/threonine protein kinase"/>
    <property type="match status" value="1"/>
</dbReference>
<feature type="region of interest" description="Disordered" evidence="9">
    <location>
        <begin position="336"/>
        <end position="362"/>
    </location>
</feature>
<dbReference type="FunFam" id="3.30.200.20:FF:000035">
    <property type="entry name" value="Serine/threonine protein kinase Stk1"/>
    <property type="match status" value="1"/>
</dbReference>
<dbReference type="PROSITE" id="PS00108">
    <property type="entry name" value="PROTEIN_KINASE_ST"/>
    <property type="match status" value="1"/>
</dbReference>
<evidence type="ECO:0000313" key="12">
    <source>
        <dbReference type="EMBL" id="SCE93439.1"/>
    </source>
</evidence>
<comment type="catalytic activity">
    <reaction evidence="7">
        <text>L-threonyl-[protein] + ATP = O-phospho-L-threonyl-[protein] + ADP + H(+)</text>
        <dbReference type="Rhea" id="RHEA:46608"/>
        <dbReference type="Rhea" id="RHEA-COMP:11060"/>
        <dbReference type="Rhea" id="RHEA-COMP:11605"/>
        <dbReference type="ChEBI" id="CHEBI:15378"/>
        <dbReference type="ChEBI" id="CHEBI:30013"/>
        <dbReference type="ChEBI" id="CHEBI:30616"/>
        <dbReference type="ChEBI" id="CHEBI:61977"/>
        <dbReference type="ChEBI" id="CHEBI:456216"/>
        <dbReference type="EC" id="2.7.11.1"/>
    </reaction>
</comment>
<comment type="catalytic activity">
    <reaction evidence="8">
        <text>L-seryl-[protein] + ATP = O-phospho-L-seryl-[protein] + ADP + H(+)</text>
        <dbReference type="Rhea" id="RHEA:17989"/>
        <dbReference type="Rhea" id="RHEA-COMP:9863"/>
        <dbReference type="Rhea" id="RHEA-COMP:11604"/>
        <dbReference type="ChEBI" id="CHEBI:15378"/>
        <dbReference type="ChEBI" id="CHEBI:29999"/>
        <dbReference type="ChEBI" id="CHEBI:30616"/>
        <dbReference type="ChEBI" id="CHEBI:83421"/>
        <dbReference type="ChEBI" id="CHEBI:456216"/>
        <dbReference type="EC" id="2.7.11.1"/>
    </reaction>
</comment>
<dbReference type="PANTHER" id="PTHR43289:SF6">
    <property type="entry name" value="SERINE_THREONINE-PROTEIN KINASE NEKL-3"/>
    <property type="match status" value="1"/>
</dbReference>
<dbReference type="GO" id="GO:0004674">
    <property type="term" value="F:protein serine/threonine kinase activity"/>
    <property type="evidence" value="ECO:0007669"/>
    <property type="project" value="UniProtKB-KW"/>
</dbReference>
<dbReference type="SUPFAM" id="SSF56112">
    <property type="entry name" value="Protein kinase-like (PK-like)"/>
    <property type="match status" value="1"/>
</dbReference>
<accession>A0A1C4WBD2</accession>
<dbReference type="AlphaFoldDB" id="A0A1C4WBD2"/>
<dbReference type="InterPro" id="IPR011009">
    <property type="entry name" value="Kinase-like_dom_sf"/>
</dbReference>
<dbReference type="InterPro" id="IPR008271">
    <property type="entry name" value="Ser/Thr_kinase_AS"/>
</dbReference>
<evidence type="ECO:0000313" key="13">
    <source>
        <dbReference type="Proteomes" id="UP000198551"/>
    </source>
</evidence>
<evidence type="ECO:0000256" key="5">
    <source>
        <dbReference type="ARBA" id="ARBA00022777"/>
    </source>
</evidence>
<keyword evidence="5 12" id="KW-0418">Kinase</keyword>
<keyword evidence="6" id="KW-0067">ATP-binding</keyword>
<dbReference type="PROSITE" id="PS50011">
    <property type="entry name" value="PROTEIN_KINASE_DOM"/>
    <property type="match status" value="1"/>
</dbReference>
<reference evidence="13" key="1">
    <citation type="submission" date="2016-06" db="EMBL/GenBank/DDBJ databases">
        <authorList>
            <person name="Varghese N."/>
        </authorList>
    </citation>
    <scope>NUCLEOTIDE SEQUENCE [LARGE SCALE GENOMIC DNA]</scope>
    <source>
        <strain evidence="13">DSM 45555</strain>
    </source>
</reference>
<feature type="compositionally biased region" description="Low complexity" evidence="9">
    <location>
        <begin position="434"/>
        <end position="454"/>
    </location>
</feature>
<dbReference type="Gene3D" id="1.10.510.10">
    <property type="entry name" value="Transferase(Phosphotransferase) domain 1"/>
    <property type="match status" value="1"/>
</dbReference>
<keyword evidence="2 12" id="KW-0723">Serine/threonine-protein kinase</keyword>
<feature type="compositionally biased region" description="Gly residues" evidence="9">
    <location>
        <begin position="496"/>
        <end position="505"/>
    </location>
</feature>
<evidence type="ECO:0000256" key="2">
    <source>
        <dbReference type="ARBA" id="ARBA00022527"/>
    </source>
</evidence>
<keyword evidence="13" id="KW-1185">Reference proteome</keyword>
<dbReference type="CDD" id="cd14014">
    <property type="entry name" value="STKc_PknB_like"/>
    <property type="match status" value="1"/>
</dbReference>
<keyword evidence="3" id="KW-0808">Transferase</keyword>
<dbReference type="PANTHER" id="PTHR43289">
    <property type="entry name" value="MITOGEN-ACTIVATED PROTEIN KINASE KINASE KINASE 20-RELATED"/>
    <property type="match status" value="1"/>
</dbReference>
<dbReference type="EC" id="2.7.11.1" evidence="1"/>
<dbReference type="InterPro" id="IPR000719">
    <property type="entry name" value="Prot_kinase_dom"/>
</dbReference>
<evidence type="ECO:0000256" key="6">
    <source>
        <dbReference type="ARBA" id="ARBA00022840"/>
    </source>
</evidence>
<evidence type="ECO:0000259" key="11">
    <source>
        <dbReference type="PROSITE" id="PS50011"/>
    </source>
</evidence>
<feature type="compositionally biased region" description="Pro residues" evidence="9">
    <location>
        <begin position="469"/>
        <end position="487"/>
    </location>
</feature>
<dbReference type="EMBL" id="FMCV01000004">
    <property type="protein sequence ID" value="SCE93439.1"/>
    <property type="molecule type" value="Genomic_DNA"/>
</dbReference>
<dbReference type="SMART" id="SM00220">
    <property type="entry name" value="S_TKc"/>
    <property type="match status" value="1"/>
</dbReference>
<gene>
    <name evidence="12" type="ORF">GA0070215_104363</name>
</gene>
<feature type="transmembrane region" description="Helical" evidence="10">
    <location>
        <begin position="367"/>
        <end position="388"/>
    </location>
</feature>
<feature type="region of interest" description="Disordered" evidence="9">
    <location>
        <begin position="391"/>
        <end position="512"/>
    </location>
</feature>
<evidence type="ECO:0000256" key="10">
    <source>
        <dbReference type="SAM" id="Phobius"/>
    </source>
</evidence>
<evidence type="ECO:0000256" key="9">
    <source>
        <dbReference type="SAM" id="MobiDB-lite"/>
    </source>
</evidence>
<keyword evidence="10" id="KW-0472">Membrane</keyword>
<evidence type="ECO:0000256" key="8">
    <source>
        <dbReference type="ARBA" id="ARBA00048679"/>
    </source>
</evidence>
<proteinExistence type="predicted"/>